<name>A0A0D2C9R7_9EURO</name>
<keyword evidence="8" id="KW-1185">Reference proteome</keyword>
<reference evidence="7 8" key="1">
    <citation type="submission" date="2015-01" db="EMBL/GenBank/DDBJ databases">
        <title>The Genome Sequence of Cladophialophora immunda CBS83496.</title>
        <authorList>
            <consortium name="The Broad Institute Genomics Platform"/>
            <person name="Cuomo C."/>
            <person name="de Hoog S."/>
            <person name="Gorbushina A."/>
            <person name="Stielow B."/>
            <person name="Teixiera M."/>
            <person name="Abouelleil A."/>
            <person name="Chapman S.B."/>
            <person name="Priest M."/>
            <person name="Young S.K."/>
            <person name="Wortman J."/>
            <person name="Nusbaum C."/>
            <person name="Birren B."/>
        </authorList>
    </citation>
    <scope>NUCLEOTIDE SEQUENCE [LARGE SCALE GENOMIC DNA]</scope>
    <source>
        <strain evidence="7 8">CBS 83496</strain>
    </source>
</reference>
<dbReference type="GO" id="GO:0046872">
    <property type="term" value="F:metal ion binding"/>
    <property type="evidence" value="ECO:0007669"/>
    <property type="project" value="UniProtKB-KW"/>
</dbReference>
<dbReference type="Pfam" id="PF00753">
    <property type="entry name" value="Lactamase_B"/>
    <property type="match status" value="1"/>
</dbReference>
<dbReference type="InterPro" id="IPR036866">
    <property type="entry name" value="RibonucZ/Hydroxyglut_hydro"/>
</dbReference>
<keyword evidence="4" id="KW-0862">Zinc</keyword>
<evidence type="ECO:0000256" key="3">
    <source>
        <dbReference type="ARBA" id="ARBA00022801"/>
    </source>
</evidence>
<dbReference type="RefSeq" id="XP_016247401.1">
    <property type="nucleotide sequence ID" value="XM_016393982.1"/>
</dbReference>
<dbReference type="SMART" id="SM00849">
    <property type="entry name" value="Lactamase_B"/>
    <property type="match status" value="1"/>
</dbReference>
<dbReference type="Proteomes" id="UP000054466">
    <property type="component" value="Unassembled WGS sequence"/>
</dbReference>
<dbReference type="GeneID" id="27346141"/>
<feature type="compositionally biased region" description="Pro residues" evidence="5">
    <location>
        <begin position="300"/>
        <end position="311"/>
    </location>
</feature>
<gene>
    <name evidence="7" type="ORF">PV07_06947</name>
</gene>
<evidence type="ECO:0000313" key="7">
    <source>
        <dbReference type="EMBL" id="KIW27185.1"/>
    </source>
</evidence>
<organism evidence="7 8">
    <name type="scientific">Cladophialophora immunda</name>
    <dbReference type="NCBI Taxonomy" id="569365"/>
    <lineage>
        <taxon>Eukaryota</taxon>
        <taxon>Fungi</taxon>
        <taxon>Dikarya</taxon>
        <taxon>Ascomycota</taxon>
        <taxon>Pezizomycotina</taxon>
        <taxon>Eurotiomycetes</taxon>
        <taxon>Chaetothyriomycetidae</taxon>
        <taxon>Chaetothyriales</taxon>
        <taxon>Herpotrichiellaceae</taxon>
        <taxon>Cladophialophora</taxon>
    </lineage>
</organism>
<evidence type="ECO:0000256" key="5">
    <source>
        <dbReference type="SAM" id="MobiDB-lite"/>
    </source>
</evidence>
<dbReference type="OrthoDB" id="10250730at2759"/>
<dbReference type="Gene3D" id="3.60.15.10">
    <property type="entry name" value="Ribonuclease Z/Hydroxyacylglutathione hydrolase-like"/>
    <property type="match status" value="1"/>
</dbReference>
<dbReference type="CDD" id="cd07730">
    <property type="entry name" value="metallo-hydrolase-like_MBL-fold"/>
    <property type="match status" value="1"/>
</dbReference>
<sequence length="430" mass="47136">MATKLQVPPSSSIVNVSVIDSTARLHNLSYYVAMTPLYPGYERSSVPCYVFLIHHPATNTRLLYDLALRKNFRTHLNPHLVKKMAPLQMEFRVEKDTAEILQENGLDLRDIDAIILSHHHFDHVGDTTKFPATTKLLVGPGTKATYWPGYPEDPDNQDSTADTYAGREVVELAFEQSDPRVCEIGGFKAWDYFGDGSFYVLHTPGHTANHLSALARTTTAAAAAAATGGESSTFILMAGDLVHSCMCFRPSTRYPLPETIVLESTSSSESTITAPPSSSRPHSPSSHGTEPLARRHRLYQPPPPPPSPSSLPPSTCTTSEDSRTQPFCLIAGAVEEDAALSQANAGVLADCFDTDEDVLVIYAHDDSLLDGVLEFFPRSDANAWKEKGWGRKGHWRFLGRMVRALNNPGEGEDERTQKGEGQCVVPEDIS</sequence>
<evidence type="ECO:0000256" key="4">
    <source>
        <dbReference type="ARBA" id="ARBA00022833"/>
    </source>
</evidence>
<dbReference type="GO" id="GO:0016787">
    <property type="term" value="F:hydrolase activity"/>
    <property type="evidence" value="ECO:0007669"/>
    <property type="project" value="UniProtKB-KW"/>
</dbReference>
<dbReference type="AlphaFoldDB" id="A0A0D2C9R7"/>
<accession>A0A0D2C9R7</accession>
<feature type="region of interest" description="Disordered" evidence="5">
    <location>
        <begin position="407"/>
        <end position="430"/>
    </location>
</feature>
<feature type="domain" description="Metallo-beta-lactamase" evidence="6">
    <location>
        <begin position="47"/>
        <end position="286"/>
    </location>
</feature>
<evidence type="ECO:0000313" key="8">
    <source>
        <dbReference type="Proteomes" id="UP000054466"/>
    </source>
</evidence>
<keyword evidence="2" id="KW-0479">Metal-binding</keyword>
<feature type="compositionally biased region" description="Low complexity" evidence="5">
    <location>
        <begin position="265"/>
        <end position="287"/>
    </location>
</feature>
<dbReference type="EMBL" id="KN847043">
    <property type="protein sequence ID" value="KIW27185.1"/>
    <property type="molecule type" value="Genomic_DNA"/>
</dbReference>
<proteinExistence type="inferred from homology"/>
<evidence type="ECO:0000259" key="6">
    <source>
        <dbReference type="SMART" id="SM00849"/>
    </source>
</evidence>
<dbReference type="InterPro" id="IPR001279">
    <property type="entry name" value="Metallo-B-lactamas"/>
</dbReference>
<comment type="similarity">
    <text evidence="1">Belongs to the metallo-beta-lactamase superfamily.</text>
</comment>
<dbReference type="PANTHER" id="PTHR42978:SF5">
    <property type="entry name" value="METALLO-BETA-LACTAMASE DOMAIN-CONTAINING PROTEIN"/>
    <property type="match status" value="1"/>
</dbReference>
<dbReference type="VEuPathDB" id="FungiDB:PV07_06947"/>
<protein>
    <recommendedName>
        <fullName evidence="6">Metallo-beta-lactamase domain-containing protein</fullName>
    </recommendedName>
</protein>
<dbReference type="HOGENOM" id="CLU_030571_1_0_1"/>
<feature type="region of interest" description="Disordered" evidence="5">
    <location>
        <begin position="265"/>
        <end position="320"/>
    </location>
</feature>
<keyword evidence="3" id="KW-0378">Hydrolase</keyword>
<dbReference type="SUPFAM" id="SSF56281">
    <property type="entry name" value="Metallo-hydrolase/oxidoreductase"/>
    <property type="match status" value="1"/>
</dbReference>
<evidence type="ECO:0000256" key="2">
    <source>
        <dbReference type="ARBA" id="ARBA00022723"/>
    </source>
</evidence>
<dbReference type="PANTHER" id="PTHR42978">
    <property type="entry name" value="QUORUM-QUENCHING LACTONASE YTNP-RELATED-RELATED"/>
    <property type="match status" value="1"/>
</dbReference>
<dbReference type="InterPro" id="IPR051013">
    <property type="entry name" value="MBL_superfamily_lactonases"/>
</dbReference>
<evidence type="ECO:0000256" key="1">
    <source>
        <dbReference type="ARBA" id="ARBA00007749"/>
    </source>
</evidence>